<dbReference type="InterPro" id="IPR001841">
    <property type="entry name" value="Znf_RING"/>
</dbReference>
<comment type="caution">
    <text evidence="16">The sequence shown here is derived from an EMBL/GenBank/DDBJ whole genome shotgun (WGS) entry which is preliminary data.</text>
</comment>
<evidence type="ECO:0000256" key="8">
    <source>
        <dbReference type="ARBA" id="ARBA00022786"/>
    </source>
</evidence>
<keyword evidence="7 13" id="KW-0863">Zinc-finger</keyword>
<evidence type="ECO:0000313" key="17">
    <source>
        <dbReference type="Proteomes" id="UP001418222"/>
    </source>
</evidence>
<evidence type="ECO:0000259" key="15">
    <source>
        <dbReference type="PROSITE" id="PS50089"/>
    </source>
</evidence>
<dbReference type="AlphaFoldDB" id="A0AAP0GGN5"/>
<name>A0AAP0GGN5_9ASPA</name>
<evidence type="ECO:0000256" key="12">
    <source>
        <dbReference type="ARBA" id="ARBA00023242"/>
    </source>
</evidence>
<dbReference type="InterPro" id="IPR013956">
    <property type="entry name" value="E3_ubiquit_lig_Bre1"/>
</dbReference>
<dbReference type="PROSITE" id="PS50089">
    <property type="entry name" value="ZF_RING_2"/>
    <property type="match status" value="1"/>
</dbReference>
<dbReference type="GO" id="GO:0006325">
    <property type="term" value="P:chromatin organization"/>
    <property type="evidence" value="ECO:0007669"/>
    <property type="project" value="UniProtKB-KW"/>
</dbReference>
<dbReference type="SUPFAM" id="SSF57850">
    <property type="entry name" value="RING/U-box"/>
    <property type="match status" value="1"/>
</dbReference>
<dbReference type="GO" id="GO:0061630">
    <property type="term" value="F:ubiquitin protein ligase activity"/>
    <property type="evidence" value="ECO:0007669"/>
    <property type="project" value="UniProtKB-EC"/>
</dbReference>
<dbReference type="CDD" id="cd16499">
    <property type="entry name" value="RING-HC_Bre1-like"/>
    <property type="match status" value="1"/>
</dbReference>
<dbReference type="EMBL" id="JBBWWQ010000001">
    <property type="protein sequence ID" value="KAK8957916.1"/>
    <property type="molecule type" value="Genomic_DNA"/>
</dbReference>
<dbReference type="GO" id="GO:0005634">
    <property type="term" value="C:nucleus"/>
    <property type="evidence" value="ECO:0007669"/>
    <property type="project" value="UniProtKB-SubCell"/>
</dbReference>
<keyword evidence="8 14" id="KW-0833">Ubl conjugation pathway</keyword>
<keyword evidence="11 14" id="KW-0175">Coiled coil</keyword>
<evidence type="ECO:0000256" key="2">
    <source>
        <dbReference type="ARBA" id="ARBA00004123"/>
    </source>
</evidence>
<dbReference type="InterPro" id="IPR017907">
    <property type="entry name" value="Znf_RING_CS"/>
</dbReference>
<feature type="domain" description="RING-type" evidence="15">
    <location>
        <begin position="828"/>
        <end position="867"/>
    </location>
</feature>
<evidence type="ECO:0000256" key="5">
    <source>
        <dbReference type="ARBA" id="ARBA00022679"/>
    </source>
</evidence>
<dbReference type="PANTHER" id="PTHR23163">
    <property type="entry name" value="RING FINGER PROTEIN-RELATED"/>
    <property type="match status" value="1"/>
</dbReference>
<evidence type="ECO:0000256" key="13">
    <source>
        <dbReference type="PROSITE-ProRule" id="PRU00175"/>
    </source>
</evidence>
<keyword evidence="10 14" id="KW-0156">Chromatin regulator</keyword>
<dbReference type="GO" id="GO:0008270">
    <property type="term" value="F:zinc ion binding"/>
    <property type="evidence" value="ECO:0007669"/>
    <property type="project" value="UniProtKB-KW"/>
</dbReference>
<reference evidence="16 17" key="1">
    <citation type="journal article" date="2022" name="Nat. Plants">
        <title>Genomes of leafy and leafless Platanthera orchids illuminate the evolution of mycoheterotrophy.</title>
        <authorList>
            <person name="Li M.H."/>
            <person name="Liu K.W."/>
            <person name="Li Z."/>
            <person name="Lu H.C."/>
            <person name="Ye Q.L."/>
            <person name="Zhang D."/>
            <person name="Wang J.Y."/>
            <person name="Li Y.F."/>
            <person name="Zhong Z.M."/>
            <person name="Liu X."/>
            <person name="Yu X."/>
            <person name="Liu D.K."/>
            <person name="Tu X.D."/>
            <person name="Liu B."/>
            <person name="Hao Y."/>
            <person name="Liao X.Y."/>
            <person name="Jiang Y.T."/>
            <person name="Sun W.H."/>
            <person name="Chen J."/>
            <person name="Chen Y.Q."/>
            <person name="Ai Y."/>
            <person name="Zhai J.W."/>
            <person name="Wu S.S."/>
            <person name="Zhou Z."/>
            <person name="Hsiao Y.Y."/>
            <person name="Wu W.L."/>
            <person name="Chen Y.Y."/>
            <person name="Lin Y.F."/>
            <person name="Hsu J.L."/>
            <person name="Li C.Y."/>
            <person name="Wang Z.W."/>
            <person name="Zhao X."/>
            <person name="Zhong W.Y."/>
            <person name="Ma X.K."/>
            <person name="Ma L."/>
            <person name="Huang J."/>
            <person name="Chen G.Z."/>
            <person name="Huang M.Z."/>
            <person name="Huang L."/>
            <person name="Peng D.H."/>
            <person name="Luo Y.B."/>
            <person name="Zou S.Q."/>
            <person name="Chen S.P."/>
            <person name="Lan S."/>
            <person name="Tsai W.C."/>
            <person name="Van de Peer Y."/>
            <person name="Liu Z.J."/>
        </authorList>
    </citation>
    <scope>NUCLEOTIDE SEQUENCE [LARGE SCALE GENOMIC DNA]</scope>
    <source>
        <strain evidence="16">Lor287</strain>
    </source>
</reference>
<evidence type="ECO:0000256" key="9">
    <source>
        <dbReference type="ARBA" id="ARBA00022833"/>
    </source>
</evidence>
<evidence type="ECO:0000256" key="3">
    <source>
        <dbReference type="ARBA" id="ARBA00004906"/>
    </source>
</evidence>
<evidence type="ECO:0000256" key="11">
    <source>
        <dbReference type="ARBA" id="ARBA00023054"/>
    </source>
</evidence>
<sequence>MGSTGEPDRKRRHLTSILPTAGAAAKKHILAPCSDEKKLDVAVLQYQNRKLLQQLEAQKVENFIFEDKYNKFKEQQEIYEDAIAVVGTSWEQLVSDLESRLICTCESTYTGHELQGSQMLEDGASTLIQDDFLSRIIETGATESCSHNEPTDHLEYDTLLTSEATNNILQNIIFSINSLWRASEDVVSVPRANLSEDGMQLLKSIADMRMEARSLISGVNDLHLKHRLLTNHSQRHRDMNAKLKAEQKYLAGELSITMSELEESNFKLASLKAQRDGSNVAPILKSTLGNKLSAVDTDKYGQKEIQDMESSLNELKVLVTSRIAEISDLHEGRIEILKKLVNLQNSLVDVKSISSSRAFLMLKEQLDKSKVEMDQCRITLEKLQVEKDTVFWNEKELTMEVDVADISGRICELSKSRIAELEQELQKFIQYHIPMETKLEASLREPGRKEIIAEFKELVSSLPKEMDAMQSELGKLKESSSEIHCLRAHVLSFSGLLQWEVNKLQSLSDKFASQLLEIKKLHLVVGDLMESIQQLKLILEMYRRESTDPWDVLEFRDVEYKAWAQVQNLNSALDEHNLESRVKASIEAEAMSQQRLAIAEAEIVDLRQNLDLSARHILKSTEMLKSKNEEGEAYLSEIESIGQAYEDMQTQNQQLLQEITERDDYNIKLVMEGVKARQLHDVICREIQTMDKKLQEFDSLMHLYDQKAARFDEQLKVWSDQVVKLAEDGWQSSVTLGAAQRRLSDVHTESQELRHSLDEVQILAERSRLEVTELLIELERERFKKKRLDEGTETMTIKVTSLRTQTEGSVILEKLQQEMREFRGILKCCICHERQKEVAITKCYHLFCSQCVQRIVESRHRKCPTCSASFGPNDVKPIYI</sequence>
<evidence type="ECO:0000256" key="1">
    <source>
        <dbReference type="ARBA" id="ARBA00000900"/>
    </source>
</evidence>
<dbReference type="Pfam" id="PF13920">
    <property type="entry name" value="zf-C3HC4_3"/>
    <property type="match status" value="1"/>
</dbReference>
<comment type="catalytic activity">
    <reaction evidence="1 14">
        <text>S-ubiquitinyl-[E2 ubiquitin-conjugating enzyme]-L-cysteine + [acceptor protein]-L-lysine = [E2 ubiquitin-conjugating enzyme]-L-cysteine + N(6)-ubiquitinyl-[acceptor protein]-L-lysine.</text>
        <dbReference type="EC" id="2.3.2.27"/>
    </reaction>
</comment>
<comment type="similarity">
    <text evidence="4 14">Belongs to the BRE1 family.</text>
</comment>
<evidence type="ECO:0000256" key="14">
    <source>
        <dbReference type="RuleBase" id="RU365038"/>
    </source>
</evidence>
<comment type="subcellular location">
    <subcellularLocation>
        <location evidence="2 14">Nucleus</location>
    </subcellularLocation>
</comment>
<organism evidence="16 17">
    <name type="scientific">Platanthera zijinensis</name>
    <dbReference type="NCBI Taxonomy" id="2320716"/>
    <lineage>
        <taxon>Eukaryota</taxon>
        <taxon>Viridiplantae</taxon>
        <taxon>Streptophyta</taxon>
        <taxon>Embryophyta</taxon>
        <taxon>Tracheophyta</taxon>
        <taxon>Spermatophyta</taxon>
        <taxon>Magnoliopsida</taxon>
        <taxon>Liliopsida</taxon>
        <taxon>Asparagales</taxon>
        <taxon>Orchidaceae</taxon>
        <taxon>Orchidoideae</taxon>
        <taxon>Orchideae</taxon>
        <taxon>Orchidinae</taxon>
        <taxon>Platanthera</taxon>
    </lineage>
</organism>
<dbReference type="GO" id="GO:0033503">
    <property type="term" value="C:HULC complex"/>
    <property type="evidence" value="ECO:0007669"/>
    <property type="project" value="TreeGrafter"/>
</dbReference>
<gene>
    <name evidence="16" type="primary">BRE1A</name>
    <name evidence="16" type="ORF">KSP39_PZI000689</name>
</gene>
<dbReference type="SMART" id="SM00184">
    <property type="entry name" value="RING"/>
    <property type="match status" value="1"/>
</dbReference>
<dbReference type="InterPro" id="IPR013083">
    <property type="entry name" value="Znf_RING/FYVE/PHD"/>
</dbReference>
<protein>
    <recommendedName>
        <fullName evidence="14">E3 ubiquitin protein ligase</fullName>
        <ecNumber evidence="14">2.3.2.27</ecNumber>
    </recommendedName>
</protein>
<dbReference type="GO" id="GO:0016567">
    <property type="term" value="P:protein ubiquitination"/>
    <property type="evidence" value="ECO:0007669"/>
    <property type="project" value="UniProtKB-UniRule"/>
</dbReference>
<keyword evidence="5 14" id="KW-0808">Transferase</keyword>
<dbReference type="PANTHER" id="PTHR23163:SF0">
    <property type="entry name" value="E3 UBIQUITIN-PROTEIN LIGASE BRE1"/>
    <property type="match status" value="1"/>
</dbReference>
<keyword evidence="9 14" id="KW-0862">Zinc</keyword>
<keyword evidence="12 14" id="KW-0539">Nucleus</keyword>
<evidence type="ECO:0000256" key="6">
    <source>
        <dbReference type="ARBA" id="ARBA00022723"/>
    </source>
</evidence>
<dbReference type="Proteomes" id="UP001418222">
    <property type="component" value="Unassembled WGS sequence"/>
</dbReference>
<keyword evidence="17" id="KW-1185">Reference proteome</keyword>
<keyword evidence="6 14" id="KW-0479">Metal-binding</keyword>
<dbReference type="EC" id="2.3.2.27" evidence="14"/>
<dbReference type="PROSITE" id="PS00518">
    <property type="entry name" value="ZF_RING_1"/>
    <property type="match status" value="1"/>
</dbReference>
<accession>A0AAP0GGN5</accession>
<evidence type="ECO:0000256" key="7">
    <source>
        <dbReference type="ARBA" id="ARBA00022771"/>
    </source>
</evidence>
<dbReference type="Gene3D" id="3.30.40.10">
    <property type="entry name" value="Zinc/RING finger domain, C3HC4 (zinc finger)"/>
    <property type="match status" value="1"/>
</dbReference>
<evidence type="ECO:0000256" key="10">
    <source>
        <dbReference type="ARBA" id="ARBA00022853"/>
    </source>
</evidence>
<comment type="pathway">
    <text evidence="3 14">Protein modification; protein ubiquitination.</text>
</comment>
<evidence type="ECO:0000256" key="4">
    <source>
        <dbReference type="ARBA" id="ARBA00005555"/>
    </source>
</evidence>
<evidence type="ECO:0000313" key="16">
    <source>
        <dbReference type="EMBL" id="KAK8957916.1"/>
    </source>
</evidence>
<proteinExistence type="inferred from homology"/>